<protein>
    <recommendedName>
        <fullName evidence="3">Calpastatin</fullName>
    </recommendedName>
</protein>
<keyword evidence="2" id="KW-1185">Reference proteome</keyword>
<dbReference type="InterPro" id="IPR036287">
    <property type="entry name" value="Rv1873-like_sf"/>
</dbReference>
<accession>A0AAN9UBP3</accession>
<dbReference type="Pfam" id="PF08837">
    <property type="entry name" value="DUF1810"/>
    <property type="match status" value="1"/>
</dbReference>
<dbReference type="AlphaFoldDB" id="A0AAN9UBP3"/>
<evidence type="ECO:0000313" key="2">
    <source>
        <dbReference type="Proteomes" id="UP001320420"/>
    </source>
</evidence>
<evidence type="ECO:0008006" key="3">
    <source>
        <dbReference type="Google" id="ProtNLM"/>
    </source>
</evidence>
<evidence type="ECO:0000313" key="1">
    <source>
        <dbReference type="EMBL" id="KAK7743410.1"/>
    </source>
</evidence>
<proteinExistence type="predicted"/>
<dbReference type="Proteomes" id="UP001320420">
    <property type="component" value="Unassembled WGS sequence"/>
</dbReference>
<dbReference type="SUPFAM" id="SSF140736">
    <property type="entry name" value="Rv1873-like"/>
    <property type="match status" value="1"/>
</dbReference>
<sequence>MDSPSSDTCIRQGVDLDIFLRAQNSRWDTALDEIKNGRKESHWIWFIWPQLSRLGSSLMSRIWAIPSLEAAREYLSHEVLGARLHEITEAALNWDSQGQDIESLMGSETDKLKLQSCMTLFMRASDKEDTVFKKVLDKYYEGKPDAATDDRLAKLCGNTANDALPEELEDTA</sequence>
<dbReference type="Gene3D" id="1.25.40.380">
    <property type="entry name" value="Protein of unknown function DUF1810"/>
    <property type="match status" value="1"/>
</dbReference>
<dbReference type="EMBL" id="JAKJXP020000136">
    <property type="protein sequence ID" value="KAK7743410.1"/>
    <property type="molecule type" value="Genomic_DNA"/>
</dbReference>
<comment type="caution">
    <text evidence="1">The sequence shown here is derived from an EMBL/GenBank/DDBJ whole genome shotgun (WGS) entry which is preliminary data.</text>
</comment>
<organism evidence="1 2">
    <name type="scientific">Diatrype stigma</name>
    <dbReference type="NCBI Taxonomy" id="117547"/>
    <lineage>
        <taxon>Eukaryota</taxon>
        <taxon>Fungi</taxon>
        <taxon>Dikarya</taxon>
        <taxon>Ascomycota</taxon>
        <taxon>Pezizomycotina</taxon>
        <taxon>Sordariomycetes</taxon>
        <taxon>Xylariomycetidae</taxon>
        <taxon>Xylariales</taxon>
        <taxon>Diatrypaceae</taxon>
        <taxon>Diatrype</taxon>
    </lineage>
</organism>
<name>A0AAN9UBP3_9PEZI</name>
<dbReference type="InterPro" id="IPR014937">
    <property type="entry name" value="DUF1810"/>
</dbReference>
<reference evidence="1 2" key="1">
    <citation type="submission" date="2024-02" db="EMBL/GenBank/DDBJ databases">
        <title>De novo assembly and annotation of 12 fungi associated with fruit tree decline syndrome in Ontario, Canada.</title>
        <authorList>
            <person name="Sulman M."/>
            <person name="Ellouze W."/>
            <person name="Ilyukhin E."/>
        </authorList>
    </citation>
    <scope>NUCLEOTIDE SEQUENCE [LARGE SCALE GENOMIC DNA]</scope>
    <source>
        <strain evidence="1 2">M11/M66-122</strain>
    </source>
</reference>
<gene>
    <name evidence="1" type="ORF">SLS62_010604</name>
</gene>